<dbReference type="PANTHER" id="PTHR15204">
    <property type="entry name" value="LARGE PROLINE-RICH PROTEIN BAG6"/>
    <property type="match status" value="1"/>
</dbReference>
<dbReference type="Gene3D" id="3.10.20.90">
    <property type="entry name" value="Phosphatidylinositol 3-kinase Catalytic Subunit, Chain A, domain 1"/>
    <property type="match status" value="1"/>
</dbReference>
<evidence type="ECO:0000256" key="1">
    <source>
        <dbReference type="SAM" id="MobiDB-lite"/>
    </source>
</evidence>
<dbReference type="EMBL" id="JAIXMP010000032">
    <property type="protein sequence ID" value="KAI9250509.1"/>
    <property type="molecule type" value="Genomic_DNA"/>
</dbReference>
<proteinExistence type="predicted"/>
<feature type="domain" description="Ubiquitin-like" evidence="2">
    <location>
        <begin position="60"/>
        <end position="135"/>
    </location>
</feature>
<keyword evidence="4" id="KW-1185">Reference proteome</keyword>
<evidence type="ECO:0000259" key="2">
    <source>
        <dbReference type="PROSITE" id="PS50053"/>
    </source>
</evidence>
<protein>
    <submittedName>
        <fullName evidence="3">Ubiquitin-related domain-containing protein</fullName>
    </submittedName>
</protein>
<dbReference type="GO" id="GO:0071818">
    <property type="term" value="C:BAT3 complex"/>
    <property type="evidence" value="ECO:0007669"/>
    <property type="project" value="TreeGrafter"/>
</dbReference>
<evidence type="ECO:0000313" key="4">
    <source>
        <dbReference type="Proteomes" id="UP001209540"/>
    </source>
</evidence>
<dbReference type="Proteomes" id="UP001209540">
    <property type="component" value="Unassembled WGS sequence"/>
</dbReference>
<dbReference type="GO" id="GO:0031593">
    <property type="term" value="F:polyubiquitin modification-dependent protein binding"/>
    <property type="evidence" value="ECO:0007669"/>
    <property type="project" value="TreeGrafter"/>
</dbReference>
<evidence type="ECO:0000313" key="3">
    <source>
        <dbReference type="EMBL" id="KAI9250509.1"/>
    </source>
</evidence>
<dbReference type="PROSITE" id="PS50053">
    <property type="entry name" value="UBIQUITIN_2"/>
    <property type="match status" value="1"/>
</dbReference>
<dbReference type="PANTHER" id="PTHR15204:SF0">
    <property type="entry name" value="LARGE PROLINE-RICH PROTEIN BAG6"/>
    <property type="match status" value="1"/>
</dbReference>
<reference evidence="3" key="2">
    <citation type="submission" date="2023-02" db="EMBL/GenBank/DDBJ databases">
        <authorList>
            <consortium name="DOE Joint Genome Institute"/>
            <person name="Mondo S.J."/>
            <person name="Chang Y."/>
            <person name="Wang Y."/>
            <person name="Ahrendt S."/>
            <person name="Andreopoulos W."/>
            <person name="Barry K."/>
            <person name="Beard J."/>
            <person name="Benny G.L."/>
            <person name="Blankenship S."/>
            <person name="Bonito G."/>
            <person name="Cuomo C."/>
            <person name="Desiro A."/>
            <person name="Gervers K.A."/>
            <person name="Hundley H."/>
            <person name="Kuo A."/>
            <person name="LaButti K."/>
            <person name="Lang B.F."/>
            <person name="Lipzen A."/>
            <person name="O'Donnell K."/>
            <person name="Pangilinan J."/>
            <person name="Reynolds N."/>
            <person name="Sandor L."/>
            <person name="Smith M.W."/>
            <person name="Tsang A."/>
            <person name="Grigoriev I.V."/>
            <person name="Stajich J.E."/>
            <person name="Spatafora J.W."/>
        </authorList>
    </citation>
    <scope>NUCLEOTIDE SEQUENCE</scope>
    <source>
        <strain evidence="3">RSA 2281</strain>
    </source>
</reference>
<dbReference type="SUPFAM" id="SSF54236">
    <property type="entry name" value="Ubiquitin-like"/>
    <property type="match status" value="1"/>
</dbReference>
<dbReference type="AlphaFoldDB" id="A0AAD5JR58"/>
<dbReference type="CDD" id="cd17039">
    <property type="entry name" value="Ubl_ubiquitin_like"/>
    <property type="match status" value="1"/>
</dbReference>
<dbReference type="Pfam" id="PF00240">
    <property type="entry name" value="ubiquitin"/>
    <property type="match status" value="1"/>
</dbReference>
<dbReference type="InterPro" id="IPR000626">
    <property type="entry name" value="Ubiquitin-like_dom"/>
</dbReference>
<feature type="compositionally biased region" description="Polar residues" evidence="1">
    <location>
        <begin position="45"/>
        <end position="56"/>
    </location>
</feature>
<accession>A0AAD5JR58</accession>
<feature type="region of interest" description="Disordered" evidence="1">
    <location>
        <begin position="34"/>
        <end position="57"/>
    </location>
</feature>
<name>A0AAD5JR58_9FUNG</name>
<dbReference type="InterPro" id="IPR029071">
    <property type="entry name" value="Ubiquitin-like_domsf"/>
</dbReference>
<organism evidence="3 4">
    <name type="scientific">Phascolomyces articulosus</name>
    <dbReference type="NCBI Taxonomy" id="60185"/>
    <lineage>
        <taxon>Eukaryota</taxon>
        <taxon>Fungi</taxon>
        <taxon>Fungi incertae sedis</taxon>
        <taxon>Mucoromycota</taxon>
        <taxon>Mucoromycotina</taxon>
        <taxon>Mucoromycetes</taxon>
        <taxon>Mucorales</taxon>
        <taxon>Lichtheimiaceae</taxon>
        <taxon>Phascolomyces</taxon>
    </lineage>
</organism>
<dbReference type="GO" id="GO:0051787">
    <property type="term" value="F:misfolded protein binding"/>
    <property type="evidence" value="ECO:0007669"/>
    <property type="project" value="TreeGrafter"/>
</dbReference>
<sequence>MLVVPDEGKFINQYLTELSSRAVRYGQDYTTRDLPKPLKIKRSPLTPSEPTTTDGAPSTIDLTIKILKPASQITIQGVSLDDTTIEELKERIHKQKSEVPVNRQRLLLKGKVLADNKLLSDYGLADNATLHLMLTAPPKHPETGRFGLTLTTEKKLDDPAFWDSLKASVAQLVDNNDKDTEILISKFQELTKQ</sequence>
<gene>
    <name evidence="3" type="ORF">BDA99DRAFT_522691</name>
</gene>
<dbReference type="SMART" id="SM00213">
    <property type="entry name" value="UBQ"/>
    <property type="match status" value="1"/>
</dbReference>
<comment type="caution">
    <text evidence="3">The sequence shown here is derived from an EMBL/GenBank/DDBJ whole genome shotgun (WGS) entry which is preliminary data.</text>
</comment>
<dbReference type="GO" id="GO:0036503">
    <property type="term" value="P:ERAD pathway"/>
    <property type="evidence" value="ECO:0007669"/>
    <property type="project" value="TreeGrafter"/>
</dbReference>
<reference evidence="3" key="1">
    <citation type="journal article" date="2022" name="IScience">
        <title>Evolution of zygomycete secretomes and the origins of terrestrial fungal ecologies.</title>
        <authorList>
            <person name="Chang Y."/>
            <person name="Wang Y."/>
            <person name="Mondo S."/>
            <person name="Ahrendt S."/>
            <person name="Andreopoulos W."/>
            <person name="Barry K."/>
            <person name="Beard J."/>
            <person name="Benny G.L."/>
            <person name="Blankenship S."/>
            <person name="Bonito G."/>
            <person name="Cuomo C."/>
            <person name="Desiro A."/>
            <person name="Gervers K.A."/>
            <person name="Hundley H."/>
            <person name="Kuo A."/>
            <person name="LaButti K."/>
            <person name="Lang B.F."/>
            <person name="Lipzen A."/>
            <person name="O'Donnell K."/>
            <person name="Pangilinan J."/>
            <person name="Reynolds N."/>
            <person name="Sandor L."/>
            <person name="Smith M.E."/>
            <person name="Tsang A."/>
            <person name="Grigoriev I.V."/>
            <person name="Stajich J.E."/>
            <person name="Spatafora J.W."/>
        </authorList>
    </citation>
    <scope>NUCLEOTIDE SEQUENCE</scope>
    <source>
        <strain evidence="3">RSA 2281</strain>
    </source>
</reference>